<feature type="transmembrane region" description="Helical" evidence="7">
    <location>
        <begin position="68"/>
        <end position="89"/>
    </location>
</feature>
<dbReference type="InterPro" id="IPR027417">
    <property type="entry name" value="P-loop_NTPase"/>
</dbReference>
<dbReference type="Pfam" id="PF00664">
    <property type="entry name" value="ABC_membrane"/>
    <property type="match status" value="1"/>
</dbReference>
<dbReference type="PROSITE" id="PS50893">
    <property type="entry name" value="ABC_TRANSPORTER_2"/>
    <property type="match status" value="1"/>
</dbReference>
<dbReference type="Gene3D" id="1.20.1560.10">
    <property type="entry name" value="ABC transporter type 1, transmembrane domain"/>
    <property type="match status" value="1"/>
</dbReference>
<keyword evidence="4 10" id="KW-0067">ATP-binding</keyword>
<feature type="transmembrane region" description="Helical" evidence="7">
    <location>
        <begin position="26"/>
        <end position="48"/>
    </location>
</feature>
<dbReference type="InterPro" id="IPR003439">
    <property type="entry name" value="ABC_transporter-like_ATP-bd"/>
</dbReference>
<dbReference type="SMART" id="SM00382">
    <property type="entry name" value="AAA"/>
    <property type="match status" value="1"/>
</dbReference>
<evidence type="ECO:0000313" key="11">
    <source>
        <dbReference type="Proteomes" id="UP000648663"/>
    </source>
</evidence>
<dbReference type="InterPro" id="IPR036640">
    <property type="entry name" value="ABC1_TM_sf"/>
</dbReference>
<dbReference type="GO" id="GO:0005524">
    <property type="term" value="F:ATP binding"/>
    <property type="evidence" value="ECO:0007669"/>
    <property type="project" value="UniProtKB-KW"/>
</dbReference>
<dbReference type="PANTHER" id="PTHR24221">
    <property type="entry name" value="ATP-BINDING CASSETTE SUB-FAMILY B"/>
    <property type="match status" value="1"/>
</dbReference>
<gene>
    <name evidence="10" type="ORF">GCM10011589_33730</name>
</gene>
<feature type="domain" description="ABC transmembrane type-1" evidence="9">
    <location>
        <begin position="28"/>
        <end position="315"/>
    </location>
</feature>
<dbReference type="Gene3D" id="3.40.50.300">
    <property type="entry name" value="P-loop containing nucleotide triphosphate hydrolases"/>
    <property type="match status" value="1"/>
</dbReference>
<organism evidence="10 11">
    <name type="scientific">Modestobacter marinus</name>
    <dbReference type="NCBI Taxonomy" id="477641"/>
    <lineage>
        <taxon>Bacteria</taxon>
        <taxon>Bacillati</taxon>
        <taxon>Actinomycetota</taxon>
        <taxon>Actinomycetes</taxon>
        <taxon>Geodermatophilales</taxon>
        <taxon>Geodermatophilaceae</taxon>
        <taxon>Modestobacter</taxon>
    </lineage>
</organism>
<dbReference type="SUPFAM" id="SSF52540">
    <property type="entry name" value="P-loop containing nucleoside triphosphate hydrolases"/>
    <property type="match status" value="1"/>
</dbReference>
<dbReference type="InterPro" id="IPR003593">
    <property type="entry name" value="AAA+_ATPase"/>
</dbReference>
<evidence type="ECO:0000256" key="1">
    <source>
        <dbReference type="ARBA" id="ARBA00004651"/>
    </source>
</evidence>
<keyword evidence="6 7" id="KW-0472">Membrane</keyword>
<keyword evidence="3" id="KW-0547">Nucleotide-binding</keyword>
<comment type="caution">
    <text evidence="10">The sequence shown here is derived from an EMBL/GenBank/DDBJ whole genome shotgun (WGS) entry which is preliminary data.</text>
</comment>
<keyword evidence="11" id="KW-1185">Reference proteome</keyword>
<keyword evidence="2 7" id="KW-0812">Transmembrane</keyword>
<evidence type="ECO:0000259" key="8">
    <source>
        <dbReference type="PROSITE" id="PS50893"/>
    </source>
</evidence>
<feature type="transmembrane region" description="Helical" evidence="7">
    <location>
        <begin position="141"/>
        <end position="165"/>
    </location>
</feature>
<reference evidence="11" key="1">
    <citation type="journal article" date="2019" name="Int. J. Syst. Evol. Microbiol.">
        <title>The Global Catalogue of Microorganisms (GCM) 10K type strain sequencing project: providing services to taxonomists for standard genome sequencing and annotation.</title>
        <authorList>
            <consortium name="The Broad Institute Genomics Platform"/>
            <consortium name="The Broad Institute Genome Sequencing Center for Infectious Disease"/>
            <person name="Wu L."/>
            <person name="Ma J."/>
        </authorList>
    </citation>
    <scope>NUCLEOTIDE SEQUENCE [LARGE SCALE GENOMIC DNA]</scope>
    <source>
        <strain evidence="11">CGMCC 4.5581</strain>
    </source>
</reference>
<evidence type="ECO:0000313" key="10">
    <source>
        <dbReference type="EMBL" id="GGL74941.1"/>
    </source>
</evidence>
<feature type="domain" description="ABC transporter" evidence="8">
    <location>
        <begin position="349"/>
        <end position="583"/>
    </location>
</feature>
<evidence type="ECO:0000256" key="4">
    <source>
        <dbReference type="ARBA" id="ARBA00022840"/>
    </source>
</evidence>
<evidence type="ECO:0000256" key="6">
    <source>
        <dbReference type="ARBA" id="ARBA00023136"/>
    </source>
</evidence>
<dbReference type="InterPro" id="IPR017871">
    <property type="entry name" value="ABC_transporter-like_CS"/>
</dbReference>
<dbReference type="SUPFAM" id="SSF90123">
    <property type="entry name" value="ABC transporter transmembrane region"/>
    <property type="match status" value="1"/>
</dbReference>
<dbReference type="InterPro" id="IPR011527">
    <property type="entry name" value="ABC1_TM_dom"/>
</dbReference>
<proteinExistence type="predicted"/>
<dbReference type="Proteomes" id="UP000648663">
    <property type="component" value="Unassembled WGS sequence"/>
</dbReference>
<comment type="subcellular location">
    <subcellularLocation>
        <location evidence="1">Cell membrane</location>
        <topology evidence="1">Multi-pass membrane protein</topology>
    </subcellularLocation>
</comment>
<evidence type="ECO:0000256" key="3">
    <source>
        <dbReference type="ARBA" id="ARBA00022741"/>
    </source>
</evidence>
<protein>
    <submittedName>
        <fullName evidence="10">Multidrug ABC transporter ATP-binding protein</fullName>
    </submittedName>
</protein>
<dbReference type="PROSITE" id="PS00211">
    <property type="entry name" value="ABC_TRANSPORTER_1"/>
    <property type="match status" value="1"/>
</dbReference>
<name>A0ABQ2G508_9ACTN</name>
<evidence type="ECO:0000256" key="2">
    <source>
        <dbReference type="ARBA" id="ARBA00022692"/>
    </source>
</evidence>
<sequence>MPRRRDAVVRRGLRHVRRAVREQPGIFVLAFLGSSLYGGMTVASAYVIGGITDRVLLPAFDEGATTTAALTLAALAILVVAVLKIIGIIGRRLFAGMMSYRLQADYRRRVTGQYLRLPLSWHQQHPTGQLLSNANSDVESAWFFVAPLPFACGALVMVAITSVALVLTDPLLALVGLVVFPLVFVMNAVYSQVMSPRMARAQQLRAEVSEIAHESFDAALVVKTLGRETTETTRFAAKADELRDGLIAVGRVRGLFDPLMEALPNLGTLAVLLIGAQRVAAGAADAGDLVSIAYLFTLLALPIRAIGWVLADLPRAMAGFDRVTPVLEATGEIPHGPDAAPSGDQGAVLALTDVGFRYPGATRPTLDGVGFEVGAGRTLAVVGPTGAGKSTLVGLLVRLTDPDAGAVQLDGVDLRTLREGEVSDQVAFVAQTTFLFDDTIRDNVTLGGPYTDEQVHEALRIAAADEFVARLPDGLDTRVGERGASLSGGQRQRLALARAVVRRPRLLVLDDATSAVDPSVEARILDALRAADRPATVVVVAYRQATIALADEVLWLENGRLVARGTHAELLAQVPGYARLVHAYQPPEPGPAEREPAGVSA</sequence>
<dbReference type="PANTHER" id="PTHR24221:SF654">
    <property type="entry name" value="ATP-BINDING CASSETTE SUB-FAMILY B MEMBER 6"/>
    <property type="match status" value="1"/>
</dbReference>
<keyword evidence="5 7" id="KW-1133">Transmembrane helix</keyword>
<dbReference type="InterPro" id="IPR039421">
    <property type="entry name" value="Type_1_exporter"/>
</dbReference>
<evidence type="ECO:0000256" key="7">
    <source>
        <dbReference type="SAM" id="Phobius"/>
    </source>
</evidence>
<dbReference type="Pfam" id="PF00005">
    <property type="entry name" value="ABC_tran"/>
    <property type="match status" value="1"/>
</dbReference>
<dbReference type="PROSITE" id="PS50929">
    <property type="entry name" value="ABC_TM1F"/>
    <property type="match status" value="1"/>
</dbReference>
<feature type="transmembrane region" description="Helical" evidence="7">
    <location>
        <begin position="171"/>
        <end position="190"/>
    </location>
</feature>
<dbReference type="EMBL" id="BMMI01000006">
    <property type="protein sequence ID" value="GGL74941.1"/>
    <property type="molecule type" value="Genomic_DNA"/>
</dbReference>
<evidence type="ECO:0000259" key="9">
    <source>
        <dbReference type="PROSITE" id="PS50929"/>
    </source>
</evidence>
<feature type="transmembrane region" description="Helical" evidence="7">
    <location>
        <begin position="292"/>
        <end position="311"/>
    </location>
</feature>
<accession>A0ABQ2G508</accession>
<evidence type="ECO:0000256" key="5">
    <source>
        <dbReference type="ARBA" id="ARBA00022989"/>
    </source>
</evidence>